<dbReference type="AlphaFoldDB" id="A0A6J4LU45"/>
<feature type="region of interest" description="Disordered" evidence="1">
    <location>
        <begin position="1"/>
        <end position="40"/>
    </location>
</feature>
<evidence type="ECO:0000313" key="3">
    <source>
        <dbReference type="EMBL" id="CAA9341961.1"/>
    </source>
</evidence>
<proteinExistence type="predicted"/>
<accession>A0A6J4LU45</accession>
<feature type="compositionally biased region" description="Basic and acidic residues" evidence="1">
    <location>
        <begin position="1"/>
        <end position="17"/>
    </location>
</feature>
<dbReference type="Pfam" id="PF04480">
    <property type="entry name" value="DUF559"/>
    <property type="match status" value="1"/>
</dbReference>
<organism evidence="3">
    <name type="scientific">uncultured Nocardioidaceae bacterium</name>
    <dbReference type="NCBI Taxonomy" id="253824"/>
    <lineage>
        <taxon>Bacteria</taxon>
        <taxon>Bacillati</taxon>
        <taxon>Actinomycetota</taxon>
        <taxon>Actinomycetes</taxon>
        <taxon>Propionibacteriales</taxon>
        <taxon>Nocardioidaceae</taxon>
        <taxon>environmental samples</taxon>
    </lineage>
</organism>
<reference evidence="3" key="1">
    <citation type="submission" date="2020-02" db="EMBL/GenBank/DDBJ databases">
        <authorList>
            <person name="Meier V. D."/>
        </authorList>
    </citation>
    <scope>NUCLEOTIDE SEQUENCE</scope>
    <source>
        <strain evidence="3">AVDCRST_MAG34</strain>
    </source>
</reference>
<feature type="domain" description="DUF559" evidence="2">
    <location>
        <begin position="272"/>
        <end position="340"/>
    </location>
</feature>
<dbReference type="SUPFAM" id="SSF52980">
    <property type="entry name" value="Restriction endonuclease-like"/>
    <property type="match status" value="1"/>
</dbReference>
<dbReference type="InterPro" id="IPR011335">
    <property type="entry name" value="Restrct_endonuc-II-like"/>
</dbReference>
<dbReference type="Gene3D" id="3.40.960.10">
    <property type="entry name" value="VSR Endonuclease"/>
    <property type="match status" value="1"/>
</dbReference>
<dbReference type="EMBL" id="CADCUI010000020">
    <property type="protein sequence ID" value="CAA9341961.1"/>
    <property type="molecule type" value="Genomic_DNA"/>
</dbReference>
<evidence type="ECO:0000259" key="2">
    <source>
        <dbReference type="Pfam" id="PF04480"/>
    </source>
</evidence>
<gene>
    <name evidence="3" type="ORF">AVDCRST_MAG34-990</name>
</gene>
<protein>
    <recommendedName>
        <fullName evidence="2">DUF559 domain-containing protein</fullName>
    </recommendedName>
</protein>
<dbReference type="InterPro" id="IPR007569">
    <property type="entry name" value="DUF559"/>
</dbReference>
<evidence type="ECO:0000256" key="1">
    <source>
        <dbReference type="SAM" id="MobiDB-lite"/>
    </source>
</evidence>
<name>A0A6J4LU45_9ACTN</name>
<sequence>MRDVRPRPPCRTRERRTGALKSRSHRDGTTGTAPPAPCGEDARVLTVSAQTAPVLRATGRLELRAPFTRAGALAAGVTPALLEGPEFHRIFHGVYIHRSLEVTPRVLVEAALLVHPPSAYASHLSAARVYRVPVSLSGPEHVTVLRRQDRRRPGLFRHHLPKPGAVVRVVDGLRVSTPAALFCELVEHLGLVDLVVAGDHLVRWHRADPEELIHAAAAAPRSVRALAGRAAGLVRRDVDSPMETRVRLLLVLAGLPEPEVNVKVWWPDGRVRYRFDLCYRELKVIVEYDGRQHREDLDQWDHDIGRREWMDIEGWTLVPVVARGVYRRPDETLDRVRAALERAGATGLPRHYRPEWRLHFPVSR</sequence>